<dbReference type="CDD" id="cd04647">
    <property type="entry name" value="LbH_MAT_like"/>
    <property type="match status" value="1"/>
</dbReference>
<protein>
    <submittedName>
        <fullName evidence="3">Bacterial transferase hexapeptide family protein</fullName>
    </submittedName>
</protein>
<comment type="caution">
    <text evidence="3">The sequence shown here is derived from an EMBL/GenBank/DDBJ whole genome shotgun (WGS) entry which is preliminary data.</text>
</comment>
<evidence type="ECO:0000313" key="4">
    <source>
        <dbReference type="Proteomes" id="UP000020529"/>
    </source>
</evidence>
<name>A0A015SZ36_BACFG</name>
<comment type="similarity">
    <text evidence="1">Belongs to the transferase hexapeptide repeat family.</text>
</comment>
<accession>A0A015SZ36</accession>
<dbReference type="GO" id="GO:0008374">
    <property type="term" value="F:O-acyltransferase activity"/>
    <property type="evidence" value="ECO:0007669"/>
    <property type="project" value="TreeGrafter"/>
</dbReference>
<dbReference type="AlphaFoldDB" id="A0A015SZ36"/>
<keyword evidence="2 3" id="KW-0808">Transferase</keyword>
<dbReference type="Pfam" id="PF00132">
    <property type="entry name" value="Hexapep"/>
    <property type="match status" value="1"/>
</dbReference>
<reference evidence="3 4" key="1">
    <citation type="submission" date="2014-02" db="EMBL/GenBank/DDBJ databases">
        <authorList>
            <person name="Sears C."/>
            <person name="Carroll K."/>
            <person name="Sack B.R."/>
            <person name="Qadri F."/>
            <person name="Myers L.L."/>
            <person name="Chung G.-T."/>
            <person name="Escheverria P."/>
            <person name="Fraser C.M."/>
            <person name="Sadzewicz L."/>
            <person name="Shefchek K.A."/>
            <person name="Tallon L."/>
            <person name="Das S.P."/>
            <person name="Daugherty S."/>
            <person name="Mongodin E.F."/>
        </authorList>
    </citation>
    <scope>NUCLEOTIDE SEQUENCE [LARGE SCALE GENOMIC DNA]</scope>
    <source>
        <strain evidence="4">3988T(B)14</strain>
    </source>
</reference>
<organism evidence="3 4">
    <name type="scientific">Bacteroides fragilis str. 3988T(B)14</name>
    <dbReference type="NCBI Taxonomy" id="1339315"/>
    <lineage>
        <taxon>Bacteria</taxon>
        <taxon>Pseudomonadati</taxon>
        <taxon>Bacteroidota</taxon>
        <taxon>Bacteroidia</taxon>
        <taxon>Bacteroidales</taxon>
        <taxon>Bacteroidaceae</taxon>
        <taxon>Bacteroides</taxon>
    </lineage>
</organism>
<dbReference type="InterPro" id="IPR001451">
    <property type="entry name" value="Hexapep"/>
</dbReference>
<dbReference type="InterPro" id="IPR011004">
    <property type="entry name" value="Trimer_LpxA-like_sf"/>
</dbReference>
<evidence type="ECO:0000256" key="1">
    <source>
        <dbReference type="ARBA" id="ARBA00007274"/>
    </source>
</evidence>
<dbReference type="PANTHER" id="PTHR23416">
    <property type="entry name" value="SIALIC ACID SYNTHASE-RELATED"/>
    <property type="match status" value="1"/>
</dbReference>
<proteinExistence type="inferred from homology"/>
<dbReference type="InterPro" id="IPR051159">
    <property type="entry name" value="Hexapeptide_acetyltransf"/>
</dbReference>
<dbReference type="Gene3D" id="2.160.10.10">
    <property type="entry name" value="Hexapeptide repeat proteins"/>
    <property type="match status" value="1"/>
</dbReference>
<evidence type="ECO:0000256" key="2">
    <source>
        <dbReference type="ARBA" id="ARBA00022679"/>
    </source>
</evidence>
<dbReference type="SUPFAM" id="SSF51161">
    <property type="entry name" value="Trimeric LpxA-like enzymes"/>
    <property type="match status" value="1"/>
</dbReference>
<dbReference type="EMBL" id="JGCY01000236">
    <property type="protein sequence ID" value="EXY75507.1"/>
    <property type="molecule type" value="Genomic_DNA"/>
</dbReference>
<dbReference type="Proteomes" id="UP000020529">
    <property type="component" value="Unassembled WGS sequence"/>
</dbReference>
<gene>
    <name evidence="3" type="ORF">M124_0650</name>
</gene>
<dbReference type="PANTHER" id="PTHR23416:SF23">
    <property type="entry name" value="ACETYLTRANSFERASE C18B11.09C-RELATED"/>
    <property type="match status" value="1"/>
</dbReference>
<evidence type="ECO:0000313" key="3">
    <source>
        <dbReference type="EMBL" id="EXY75507.1"/>
    </source>
</evidence>
<sequence>MSLYYRDERYKNVPHLHLPIVLKKGCCVSMSAIIMPGVTIGEGAVVGAGSLVTKDVPAWTIAAGTPAKVIKELKKRGS</sequence>
<dbReference type="RefSeq" id="WP_258899342.1">
    <property type="nucleotide sequence ID" value="NZ_JGCY01000236.1"/>
</dbReference>